<feature type="region of interest" description="Disordered" evidence="1">
    <location>
        <begin position="303"/>
        <end position="327"/>
    </location>
</feature>
<accession>K8EH04</accession>
<reference evidence="2 3" key="1">
    <citation type="submission" date="2011-10" db="EMBL/GenBank/DDBJ databases">
        <authorList>
            <person name="Genoscope - CEA"/>
        </authorList>
    </citation>
    <scope>NUCLEOTIDE SEQUENCE [LARGE SCALE GENOMIC DNA]</scope>
    <source>
        <strain evidence="2 3">RCC 1105</strain>
    </source>
</reference>
<dbReference type="CDD" id="cd14686">
    <property type="entry name" value="bZIP"/>
    <property type="match status" value="1"/>
</dbReference>
<dbReference type="GeneID" id="19015472"/>
<protein>
    <recommendedName>
        <fullName evidence="4">BZIP domain-containing protein</fullName>
    </recommendedName>
</protein>
<sequence>MDEEEDTTNKMPSQDLDLFLNEYVEQLFSQELDVNAIGLRTEVEDDAVGSFLRGGGGGGDGTNVTNTTNTTNATTATTTDGRKRERSNNSTNGDENNNEEVQNATKKKETTVLKQNAHAQRRYRERIKQKSEEMENQVKALQEKVRMLEAEKATQVPINQQLLEHKNNLYESQLMMFKRARRADIESSTMSSAMTMNTALNGAMSSKNNRYEATMGEMVMLNGMPEVPKQFTLPEGIDSLEEFKKQFPELKHSINGVGDVTAKTEDGGLEEEEVIVDNTLESLHYKWMNQISVLSLTNIEEKTNKKGGNADDTAAKSEGNDEERPLSVKEASVDLINKMVDETCTLCMHIGNAIGRDNAKISFDYYDNMGFRKDFDVLGKDEDSKMKFYSNVVANLGLSEQQKQALIAVHDISKAQFRRLFEARARINDGMKELCAKGKENTKDGAKGLIRWLAGKHWRWTFQWTLCIKFSSRSKLRDT</sequence>
<dbReference type="Proteomes" id="UP000198341">
    <property type="component" value="Chromosome 6"/>
</dbReference>
<organism evidence="2 3">
    <name type="scientific">Bathycoccus prasinos</name>
    <dbReference type="NCBI Taxonomy" id="41875"/>
    <lineage>
        <taxon>Eukaryota</taxon>
        <taxon>Viridiplantae</taxon>
        <taxon>Chlorophyta</taxon>
        <taxon>Mamiellophyceae</taxon>
        <taxon>Mamiellales</taxon>
        <taxon>Bathycoccaceae</taxon>
        <taxon>Bathycoccus</taxon>
    </lineage>
</organism>
<dbReference type="KEGG" id="bpg:Bathy06g04910"/>
<feature type="compositionally biased region" description="Basic and acidic residues" evidence="1">
    <location>
        <begin position="313"/>
        <end position="327"/>
    </location>
</feature>
<evidence type="ECO:0000313" key="3">
    <source>
        <dbReference type="Proteomes" id="UP000198341"/>
    </source>
</evidence>
<feature type="compositionally biased region" description="Low complexity" evidence="1">
    <location>
        <begin position="62"/>
        <end position="79"/>
    </location>
</feature>
<feature type="compositionally biased region" description="Gly residues" evidence="1">
    <location>
        <begin position="52"/>
        <end position="61"/>
    </location>
</feature>
<proteinExistence type="predicted"/>
<dbReference type="EMBL" id="FO082273">
    <property type="protein sequence ID" value="CCO17289.1"/>
    <property type="molecule type" value="Genomic_DNA"/>
</dbReference>
<evidence type="ECO:0008006" key="4">
    <source>
        <dbReference type="Google" id="ProtNLM"/>
    </source>
</evidence>
<evidence type="ECO:0000313" key="2">
    <source>
        <dbReference type="EMBL" id="CCO17289.1"/>
    </source>
</evidence>
<keyword evidence="3" id="KW-1185">Reference proteome</keyword>
<gene>
    <name evidence="2" type="ORF">Bathy06g04910</name>
</gene>
<evidence type="ECO:0000256" key="1">
    <source>
        <dbReference type="SAM" id="MobiDB-lite"/>
    </source>
</evidence>
<dbReference type="AlphaFoldDB" id="K8EH04"/>
<dbReference type="RefSeq" id="XP_007512689.1">
    <property type="nucleotide sequence ID" value="XM_007512627.1"/>
</dbReference>
<feature type="region of interest" description="Disordered" evidence="1">
    <location>
        <begin position="50"/>
        <end position="122"/>
    </location>
</feature>
<name>K8EH04_9CHLO</name>